<dbReference type="RefSeq" id="WP_013612197.1">
    <property type="nucleotide sequence ID" value="NZ_JABWDG010000001.1"/>
</dbReference>
<evidence type="ECO:0000313" key="2">
    <source>
        <dbReference type="EMBL" id="MDB9223853.1"/>
    </source>
</evidence>
<gene>
    <name evidence="3" type="ORF">DWW24_04935</name>
    <name evidence="4" type="ORF">DXA53_19760</name>
    <name evidence="1" type="ORF">L0P03_09910</name>
    <name evidence="2" type="ORF">PN645_12655</name>
</gene>
<proteinExistence type="predicted"/>
<reference evidence="2" key="3">
    <citation type="submission" date="2023-01" db="EMBL/GenBank/DDBJ databases">
        <title>Human gut microbiome strain richness.</title>
        <authorList>
            <person name="Chen-Liaw A."/>
        </authorList>
    </citation>
    <scope>NUCLEOTIDE SEQUENCE</scope>
    <source>
        <strain evidence="2">RTP21484st1_B7_RTP21484_190118</strain>
    </source>
</reference>
<dbReference type="GeneID" id="61275225"/>
<reference evidence="5 6" key="1">
    <citation type="submission" date="2018-08" db="EMBL/GenBank/DDBJ databases">
        <title>A genome reference for cultivated species of the human gut microbiota.</title>
        <authorList>
            <person name="Zou Y."/>
            <person name="Xue W."/>
            <person name="Luo G."/>
        </authorList>
    </citation>
    <scope>NUCLEOTIDE SEQUENCE [LARGE SCALE GENOMIC DNA]</scope>
    <source>
        <strain evidence="3 5">AF14-6AC</strain>
        <strain evidence="4 6">OF03-11</strain>
    </source>
</reference>
<dbReference type="Proteomes" id="UP001212263">
    <property type="component" value="Unassembled WGS sequence"/>
</dbReference>
<dbReference type="AlphaFoldDB" id="A0A412WN32"/>
<dbReference type="EMBL" id="JAQMRD010000016">
    <property type="protein sequence ID" value="MDB9223853.1"/>
    <property type="molecule type" value="Genomic_DNA"/>
</dbReference>
<dbReference type="EMBL" id="QSCO01000049">
    <property type="protein sequence ID" value="RGY02192.1"/>
    <property type="molecule type" value="Genomic_DNA"/>
</dbReference>
<evidence type="ECO:0000313" key="4">
    <source>
        <dbReference type="EMBL" id="RGY02192.1"/>
    </source>
</evidence>
<dbReference type="Proteomes" id="UP001199750">
    <property type="component" value="Unassembled WGS sequence"/>
</dbReference>
<comment type="caution">
    <text evidence="3">The sequence shown here is derived from an EMBL/GenBank/DDBJ whole genome shotgun (WGS) entry which is preliminary data.</text>
</comment>
<dbReference type="EMBL" id="JAKNDN010000017">
    <property type="protein sequence ID" value="MCG4960161.1"/>
    <property type="molecule type" value="Genomic_DNA"/>
</dbReference>
<reference evidence="1" key="2">
    <citation type="submission" date="2022-01" db="EMBL/GenBank/DDBJ databases">
        <title>Collection of gut derived symbiotic bacterial strains cultured from healthy donors.</title>
        <authorList>
            <person name="Lin H."/>
            <person name="Kohout C."/>
            <person name="Waligurski E."/>
            <person name="Pamer E.G."/>
        </authorList>
    </citation>
    <scope>NUCLEOTIDE SEQUENCE</scope>
    <source>
        <strain evidence="1">DFI.1.149</strain>
    </source>
</reference>
<organism evidence="3 5">
    <name type="scientific">Odoribacter splanchnicus</name>
    <dbReference type="NCBI Taxonomy" id="28118"/>
    <lineage>
        <taxon>Bacteria</taxon>
        <taxon>Pseudomonadati</taxon>
        <taxon>Bacteroidota</taxon>
        <taxon>Bacteroidia</taxon>
        <taxon>Bacteroidales</taxon>
        <taxon>Odoribacteraceae</taxon>
        <taxon>Odoribacter</taxon>
    </lineage>
</organism>
<protein>
    <submittedName>
        <fullName evidence="3">Uncharacterized protein</fullName>
    </submittedName>
</protein>
<name>A0A412WN32_9BACT</name>
<evidence type="ECO:0000313" key="1">
    <source>
        <dbReference type="EMBL" id="MCG4960161.1"/>
    </source>
</evidence>
<accession>A0A412WN32</accession>
<sequence>MCKIFFTGLFFILWGVDQNSDPVMVLNRFGMMDIGVADECGSTLYFGRSDEVPGNVFQYCSNLIVFDRQGGILESYRLDTDLIALCYAPDEQRWYGKRLPAGDHPDVSVFIPIDK</sequence>
<evidence type="ECO:0000313" key="3">
    <source>
        <dbReference type="EMBL" id="RGV28584.1"/>
    </source>
</evidence>
<dbReference type="EMBL" id="QRYW01000008">
    <property type="protein sequence ID" value="RGV28584.1"/>
    <property type="molecule type" value="Genomic_DNA"/>
</dbReference>
<evidence type="ECO:0000313" key="6">
    <source>
        <dbReference type="Proteomes" id="UP000284434"/>
    </source>
</evidence>
<dbReference type="Proteomes" id="UP000283426">
    <property type="component" value="Unassembled WGS sequence"/>
</dbReference>
<evidence type="ECO:0000313" key="5">
    <source>
        <dbReference type="Proteomes" id="UP000283426"/>
    </source>
</evidence>
<dbReference type="Proteomes" id="UP000284434">
    <property type="component" value="Unassembled WGS sequence"/>
</dbReference>